<protein>
    <submittedName>
        <fullName evidence="1">Uncharacterized protein</fullName>
    </submittedName>
</protein>
<accession>A0A2R8BQ18</accession>
<dbReference type="Proteomes" id="UP000244880">
    <property type="component" value="Unassembled WGS sequence"/>
</dbReference>
<dbReference type="RefSeq" id="WP_108830554.1">
    <property type="nucleotide sequence ID" value="NZ_OMOR01000005.1"/>
</dbReference>
<evidence type="ECO:0000313" key="2">
    <source>
        <dbReference type="Proteomes" id="UP000244880"/>
    </source>
</evidence>
<reference evidence="1 2" key="1">
    <citation type="submission" date="2018-03" db="EMBL/GenBank/DDBJ databases">
        <authorList>
            <person name="Keele B.F."/>
        </authorList>
    </citation>
    <scope>NUCLEOTIDE SEQUENCE [LARGE SCALE GENOMIC DNA]</scope>
    <source>
        <strain evidence="1 2">CECT 8599</strain>
    </source>
</reference>
<proteinExistence type="predicted"/>
<gene>
    <name evidence="1" type="ORF">ASD8599_04079</name>
</gene>
<organism evidence="1 2">
    <name type="scientific">Ascidiaceihabitans donghaensis</name>
    <dbReference type="NCBI Taxonomy" id="1510460"/>
    <lineage>
        <taxon>Bacteria</taxon>
        <taxon>Pseudomonadati</taxon>
        <taxon>Pseudomonadota</taxon>
        <taxon>Alphaproteobacteria</taxon>
        <taxon>Rhodobacterales</taxon>
        <taxon>Paracoccaceae</taxon>
        <taxon>Ascidiaceihabitans</taxon>
    </lineage>
</organism>
<dbReference type="Gene3D" id="3.40.50.150">
    <property type="entry name" value="Vaccinia Virus protein VP39"/>
    <property type="match status" value="1"/>
</dbReference>
<dbReference type="Pfam" id="PF13489">
    <property type="entry name" value="Methyltransf_23"/>
    <property type="match status" value="1"/>
</dbReference>
<dbReference type="OrthoDB" id="5642573at2"/>
<evidence type="ECO:0000313" key="1">
    <source>
        <dbReference type="EMBL" id="SPH27613.1"/>
    </source>
</evidence>
<name>A0A2R8BQ18_9RHOB</name>
<dbReference type="InterPro" id="IPR029063">
    <property type="entry name" value="SAM-dependent_MTases_sf"/>
</dbReference>
<keyword evidence="2" id="KW-1185">Reference proteome</keyword>
<dbReference type="AlphaFoldDB" id="A0A2R8BQ18"/>
<dbReference type="SUPFAM" id="SSF53335">
    <property type="entry name" value="S-adenosyl-L-methionine-dependent methyltransferases"/>
    <property type="match status" value="1"/>
</dbReference>
<dbReference type="EMBL" id="OMOR01000005">
    <property type="protein sequence ID" value="SPH27613.1"/>
    <property type="molecule type" value="Genomic_DNA"/>
</dbReference>
<sequence length="341" mass="37875">MTDKSQSSPAAPITEAGFRADLDALLASGKNEPALTHLITELPRLLGTNKINRKEKLKHLTFAGRMLQGAGLGKYGPQKLERKATNLARVVKRHGLRSRRTFVDLGCGAHEPLGLATYFYVNGFEKAFGSDFMPVSDAAYAALSMADILTDMYIFPETYMMDGTDLDSYLARIKNFDLGALKRGDLDAGLARVAHNVEFKCCDIVEAGIEPGSVSFLISYAVFEHVMDIPGVTKHIYDLMEPGGLGFHYIDLADHRAYRHDGDYNEFSFLTEEDCAPNLNRLRASEQVAAFKAAGFEILENKPKQKPIPEETHKRYLPRFAAMSDVDQSAHAMRLVIRKPL</sequence>